<reference evidence="1 2" key="1">
    <citation type="journal article" date="2015" name="Environ. Microbiol.">
        <title>Methane oxidation coupled to nitrate reduction under hypoxia by the Gammaproteobacterium Methylomonas denitrificans, sp. nov. type strain FJG1.</title>
        <authorList>
            <person name="Kits K.D."/>
            <person name="Klotz M.G."/>
            <person name="Stein L.Y."/>
        </authorList>
    </citation>
    <scope>NUCLEOTIDE SEQUENCE [LARGE SCALE GENOMIC DNA]</scope>
    <source>
        <strain evidence="1 2">FJG1</strain>
    </source>
</reference>
<evidence type="ECO:0008006" key="3">
    <source>
        <dbReference type="Google" id="ProtNLM"/>
    </source>
</evidence>
<organism evidence="1 2">
    <name type="scientific">Methylomonas denitrificans</name>
    <dbReference type="NCBI Taxonomy" id="1538553"/>
    <lineage>
        <taxon>Bacteria</taxon>
        <taxon>Pseudomonadati</taxon>
        <taxon>Pseudomonadota</taxon>
        <taxon>Gammaproteobacteria</taxon>
        <taxon>Methylococcales</taxon>
        <taxon>Methylococcaceae</taxon>
        <taxon>Methylomonas</taxon>
    </lineage>
</organism>
<gene>
    <name evidence="1" type="ORF">JT25_013100</name>
</gene>
<dbReference type="KEGG" id="mdn:JT25_013100"/>
<dbReference type="RefSeq" id="WP_036273030.1">
    <property type="nucleotide sequence ID" value="NZ_CP014476.1"/>
</dbReference>
<evidence type="ECO:0000313" key="1">
    <source>
        <dbReference type="EMBL" id="AMK77405.1"/>
    </source>
</evidence>
<proteinExistence type="predicted"/>
<accession>A0A126T5Q1</accession>
<dbReference type="EMBL" id="CP014476">
    <property type="protein sequence ID" value="AMK77405.1"/>
    <property type="molecule type" value="Genomic_DNA"/>
</dbReference>
<sequence>MQTPTLKQEALESIDRLPDNADIDEIMYQLYVVDKLRKSRDAIAEGQFIHHEELKREIEQW</sequence>
<name>A0A126T5Q1_9GAMM</name>
<dbReference type="AlphaFoldDB" id="A0A126T5Q1"/>
<evidence type="ECO:0000313" key="2">
    <source>
        <dbReference type="Proteomes" id="UP000030512"/>
    </source>
</evidence>
<dbReference type="Proteomes" id="UP000030512">
    <property type="component" value="Chromosome"/>
</dbReference>
<keyword evidence="2" id="KW-1185">Reference proteome</keyword>
<protein>
    <recommendedName>
        <fullName evidence="3">Addiction module protein</fullName>
    </recommendedName>
</protein>
<dbReference type="STRING" id="1538553.JT25_013100"/>
<dbReference type="OrthoDB" id="5572369at2"/>